<dbReference type="PANTHER" id="PTHR11076:SF33">
    <property type="entry name" value="DNA POLYMERASE KAPPA"/>
    <property type="match status" value="1"/>
</dbReference>
<keyword evidence="5 16" id="KW-0963">Cytoplasm</keyword>
<dbReference type="GO" id="GO:0006261">
    <property type="term" value="P:DNA-templated DNA replication"/>
    <property type="evidence" value="ECO:0007669"/>
    <property type="project" value="UniProtKB-UniRule"/>
</dbReference>
<evidence type="ECO:0000256" key="7">
    <source>
        <dbReference type="ARBA" id="ARBA00022695"/>
    </source>
</evidence>
<feature type="site" description="Substrate discrimination" evidence="16">
    <location>
        <position position="13"/>
    </location>
</feature>
<evidence type="ECO:0000256" key="11">
    <source>
        <dbReference type="ARBA" id="ARBA00022842"/>
    </source>
</evidence>
<dbReference type="CDD" id="cd03586">
    <property type="entry name" value="PolY_Pol_IV_kappa"/>
    <property type="match status" value="1"/>
</dbReference>
<evidence type="ECO:0000256" key="8">
    <source>
        <dbReference type="ARBA" id="ARBA00022705"/>
    </source>
</evidence>
<dbReference type="InterPro" id="IPR001126">
    <property type="entry name" value="UmuC"/>
</dbReference>
<organism evidence="18 19">
    <name type="scientific">Eiseniibacteriota bacterium</name>
    <dbReference type="NCBI Taxonomy" id="2212470"/>
    <lineage>
        <taxon>Bacteria</taxon>
        <taxon>Candidatus Eiseniibacteriota</taxon>
    </lineage>
</organism>
<comment type="similarity">
    <text evidence="2 16">Belongs to the DNA polymerase type-Y family.</text>
</comment>
<dbReference type="Pfam" id="PF00817">
    <property type="entry name" value="IMS"/>
    <property type="match status" value="1"/>
</dbReference>
<evidence type="ECO:0000256" key="16">
    <source>
        <dbReference type="HAMAP-Rule" id="MF_01113"/>
    </source>
</evidence>
<evidence type="ECO:0000256" key="13">
    <source>
        <dbReference type="ARBA" id="ARBA00023125"/>
    </source>
</evidence>
<dbReference type="Gene3D" id="1.10.150.20">
    <property type="entry name" value="5' to 3' exonuclease, C-terminal subdomain"/>
    <property type="match status" value="1"/>
</dbReference>
<dbReference type="PROSITE" id="PS50173">
    <property type="entry name" value="UMUC"/>
    <property type="match status" value="1"/>
</dbReference>
<keyword evidence="14 16" id="KW-0234">DNA repair</keyword>
<gene>
    <name evidence="16 18" type="primary">dinB</name>
    <name evidence="18" type="ORF">E6K76_08645</name>
</gene>
<evidence type="ECO:0000256" key="9">
    <source>
        <dbReference type="ARBA" id="ARBA00022723"/>
    </source>
</evidence>
<keyword evidence="11 16" id="KW-0460">Magnesium</keyword>
<keyword evidence="6 16" id="KW-0808">Transferase</keyword>
<evidence type="ECO:0000256" key="4">
    <source>
        <dbReference type="ARBA" id="ARBA00022457"/>
    </source>
</evidence>
<evidence type="ECO:0000256" key="10">
    <source>
        <dbReference type="ARBA" id="ARBA00022763"/>
    </source>
</evidence>
<dbReference type="EMBL" id="VBOW01000040">
    <property type="protein sequence ID" value="TMQ58131.1"/>
    <property type="molecule type" value="Genomic_DNA"/>
</dbReference>
<dbReference type="Gene3D" id="3.30.70.270">
    <property type="match status" value="1"/>
</dbReference>
<accession>A0A538T3B4</accession>
<dbReference type="NCBIfam" id="NF002677">
    <property type="entry name" value="PRK02406.1"/>
    <property type="match status" value="1"/>
</dbReference>
<evidence type="ECO:0000256" key="2">
    <source>
        <dbReference type="ARBA" id="ARBA00010945"/>
    </source>
</evidence>
<dbReference type="GO" id="GO:0006281">
    <property type="term" value="P:DNA repair"/>
    <property type="evidence" value="ECO:0007669"/>
    <property type="project" value="UniProtKB-UniRule"/>
</dbReference>
<evidence type="ECO:0000259" key="17">
    <source>
        <dbReference type="PROSITE" id="PS50173"/>
    </source>
</evidence>
<comment type="subunit">
    <text evidence="3 16">Monomer.</text>
</comment>
<protein>
    <recommendedName>
        <fullName evidence="16">DNA polymerase IV</fullName>
        <shortName evidence="16">Pol IV</shortName>
        <ecNumber evidence="16">2.7.7.7</ecNumber>
    </recommendedName>
</protein>
<evidence type="ECO:0000256" key="6">
    <source>
        <dbReference type="ARBA" id="ARBA00022679"/>
    </source>
</evidence>
<evidence type="ECO:0000256" key="5">
    <source>
        <dbReference type="ARBA" id="ARBA00022490"/>
    </source>
</evidence>
<comment type="catalytic activity">
    <reaction evidence="15 16">
        <text>DNA(n) + a 2'-deoxyribonucleoside 5'-triphosphate = DNA(n+1) + diphosphate</text>
        <dbReference type="Rhea" id="RHEA:22508"/>
        <dbReference type="Rhea" id="RHEA-COMP:17339"/>
        <dbReference type="Rhea" id="RHEA-COMP:17340"/>
        <dbReference type="ChEBI" id="CHEBI:33019"/>
        <dbReference type="ChEBI" id="CHEBI:61560"/>
        <dbReference type="ChEBI" id="CHEBI:173112"/>
        <dbReference type="EC" id="2.7.7.7"/>
    </reaction>
</comment>
<dbReference type="GO" id="GO:0003887">
    <property type="term" value="F:DNA-directed DNA polymerase activity"/>
    <property type="evidence" value="ECO:0007669"/>
    <property type="project" value="UniProtKB-UniRule"/>
</dbReference>
<dbReference type="InterPro" id="IPR017961">
    <property type="entry name" value="DNA_pol_Y-fam_little_finger"/>
</dbReference>
<dbReference type="InterPro" id="IPR022880">
    <property type="entry name" value="DNApol_IV"/>
</dbReference>
<dbReference type="InterPro" id="IPR043128">
    <property type="entry name" value="Rev_trsase/Diguanyl_cyclase"/>
</dbReference>
<evidence type="ECO:0000256" key="3">
    <source>
        <dbReference type="ARBA" id="ARBA00011245"/>
    </source>
</evidence>
<dbReference type="HAMAP" id="MF_01113">
    <property type="entry name" value="DNApol_IV"/>
    <property type="match status" value="1"/>
</dbReference>
<evidence type="ECO:0000256" key="14">
    <source>
        <dbReference type="ARBA" id="ARBA00023204"/>
    </source>
</evidence>
<keyword evidence="7 16" id="KW-0548">Nucleotidyltransferase</keyword>
<evidence type="ECO:0000256" key="12">
    <source>
        <dbReference type="ARBA" id="ARBA00022932"/>
    </source>
</evidence>
<reference evidence="18 19" key="1">
    <citation type="journal article" date="2019" name="Nat. Microbiol.">
        <title>Mediterranean grassland soil C-N compound turnover is dependent on rainfall and depth, and is mediated by genomically divergent microorganisms.</title>
        <authorList>
            <person name="Diamond S."/>
            <person name="Andeer P.F."/>
            <person name="Li Z."/>
            <person name="Crits-Christoph A."/>
            <person name="Burstein D."/>
            <person name="Anantharaman K."/>
            <person name="Lane K.R."/>
            <person name="Thomas B.C."/>
            <person name="Pan C."/>
            <person name="Northen T.R."/>
            <person name="Banfield J.F."/>
        </authorList>
    </citation>
    <scope>NUCLEOTIDE SEQUENCE [LARGE SCALE GENOMIC DNA]</scope>
    <source>
        <strain evidence="18">WS_6</strain>
    </source>
</reference>
<dbReference type="EC" id="2.7.7.7" evidence="16"/>
<dbReference type="SUPFAM" id="SSF56672">
    <property type="entry name" value="DNA/RNA polymerases"/>
    <property type="match status" value="1"/>
</dbReference>
<dbReference type="InterPro" id="IPR043502">
    <property type="entry name" value="DNA/RNA_pol_sf"/>
</dbReference>
<dbReference type="GO" id="GO:0009432">
    <property type="term" value="P:SOS response"/>
    <property type="evidence" value="ECO:0007669"/>
    <property type="project" value="TreeGrafter"/>
</dbReference>
<dbReference type="InterPro" id="IPR050116">
    <property type="entry name" value="DNA_polymerase-Y"/>
</dbReference>
<comment type="function">
    <text evidence="16">Poorly processive, error-prone DNA polymerase involved in untargeted mutagenesis. Copies undamaged DNA at stalled replication forks, which arise in vivo from mismatched or misaligned primer ends. These misaligned primers can be extended by PolIV. Exhibits no 3'-5' exonuclease (proofreading) activity. May be involved in translesional synthesis, in conjunction with the beta clamp from PolIII.</text>
</comment>
<sequence>MRVVLHLDMDSFFASVEEKLNPRLKGKPILVGGTERRGVVASANYAARPFGIRAGMPIAEAKRLCPHAVFVEGNPQKYVHTSLQVLDALKSFTPAVEPFSIDEAFLDLTQVPYAGKPGAEERDPAAILDSAIPVAHAIQRAVMRRVGLTATIGIAPNKYVAKMASGVQKPRGLTVLTLERYRIRFWDRGVEELWGIGEKTRVALSKLGIRTIGQLAKFPREFLTYHFGLNGENMQEAALGRDENPVVPYYDGIPVKSMGHEITLPSDISDKDALLAQLLRLSDMVGRRLRADHYLGRIVSVKIRDSKFRTTIRQRALPEVIDDEHEIFHTASLLLDEHWDGRPLRLIGVSMSGLVNAAGHYQHSLFGEDEHRRKMLEAVDSLRDKFGESSLVKAGVLR</sequence>
<dbReference type="PANTHER" id="PTHR11076">
    <property type="entry name" value="DNA REPAIR POLYMERASE UMUC / TRANSFERASE FAMILY MEMBER"/>
    <property type="match status" value="1"/>
</dbReference>
<keyword evidence="13 16" id="KW-0238">DNA-binding</keyword>
<evidence type="ECO:0000313" key="19">
    <source>
        <dbReference type="Proteomes" id="UP000316852"/>
    </source>
</evidence>
<dbReference type="AlphaFoldDB" id="A0A538T3B4"/>
<feature type="binding site" evidence="16">
    <location>
        <position position="8"/>
    </location>
    <ligand>
        <name>Mg(2+)</name>
        <dbReference type="ChEBI" id="CHEBI:18420"/>
    </ligand>
</feature>
<dbReference type="FunFam" id="3.40.1170.60:FF:000001">
    <property type="entry name" value="DNA polymerase IV"/>
    <property type="match status" value="1"/>
</dbReference>
<evidence type="ECO:0000313" key="18">
    <source>
        <dbReference type="EMBL" id="TMQ58131.1"/>
    </source>
</evidence>
<dbReference type="GO" id="GO:0003684">
    <property type="term" value="F:damaged DNA binding"/>
    <property type="evidence" value="ECO:0007669"/>
    <property type="project" value="InterPro"/>
</dbReference>
<comment type="cofactor">
    <cofactor evidence="16">
        <name>Mg(2+)</name>
        <dbReference type="ChEBI" id="CHEBI:18420"/>
    </cofactor>
    <text evidence="16">Binds 2 magnesium ions per subunit.</text>
</comment>
<dbReference type="GO" id="GO:0042276">
    <property type="term" value="P:error-prone translesion synthesis"/>
    <property type="evidence" value="ECO:0007669"/>
    <property type="project" value="TreeGrafter"/>
</dbReference>
<keyword evidence="12 16" id="KW-0239">DNA-directed DNA polymerase</keyword>
<feature type="active site" evidence="16">
    <location>
        <position position="103"/>
    </location>
</feature>
<dbReference type="FunFam" id="3.30.1490.100:FF:000004">
    <property type="entry name" value="DNA polymerase IV"/>
    <property type="match status" value="1"/>
</dbReference>
<dbReference type="GO" id="GO:0000287">
    <property type="term" value="F:magnesium ion binding"/>
    <property type="evidence" value="ECO:0007669"/>
    <property type="project" value="UniProtKB-UniRule"/>
</dbReference>
<proteinExistence type="inferred from homology"/>
<evidence type="ECO:0000256" key="1">
    <source>
        <dbReference type="ARBA" id="ARBA00004496"/>
    </source>
</evidence>
<dbReference type="SUPFAM" id="SSF100879">
    <property type="entry name" value="Lesion bypass DNA polymerase (Y-family), little finger domain"/>
    <property type="match status" value="1"/>
</dbReference>
<comment type="caution">
    <text evidence="18">The sequence shown here is derived from an EMBL/GenBank/DDBJ whole genome shotgun (WGS) entry which is preliminary data.</text>
</comment>
<dbReference type="Gene3D" id="3.30.1490.100">
    <property type="entry name" value="DNA polymerase, Y-family, little finger domain"/>
    <property type="match status" value="1"/>
</dbReference>
<evidence type="ECO:0000256" key="15">
    <source>
        <dbReference type="ARBA" id="ARBA00049244"/>
    </source>
</evidence>
<keyword evidence="10 16" id="KW-0227">DNA damage</keyword>
<feature type="binding site" evidence="16">
    <location>
        <position position="102"/>
    </location>
    <ligand>
        <name>Mg(2+)</name>
        <dbReference type="ChEBI" id="CHEBI:18420"/>
    </ligand>
</feature>
<dbReference type="InterPro" id="IPR036775">
    <property type="entry name" value="DNA_pol_Y-fam_lit_finger_sf"/>
</dbReference>
<name>A0A538T3B4_UNCEI</name>
<feature type="domain" description="UmuC" evidence="17">
    <location>
        <begin position="4"/>
        <end position="197"/>
    </location>
</feature>
<dbReference type="Proteomes" id="UP000316852">
    <property type="component" value="Unassembled WGS sequence"/>
</dbReference>
<dbReference type="Gene3D" id="3.40.1170.60">
    <property type="match status" value="1"/>
</dbReference>
<comment type="subcellular location">
    <subcellularLocation>
        <location evidence="1 16">Cytoplasm</location>
    </subcellularLocation>
</comment>
<dbReference type="GO" id="GO:0005829">
    <property type="term" value="C:cytosol"/>
    <property type="evidence" value="ECO:0007669"/>
    <property type="project" value="TreeGrafter"/>
</dbReference>
<keyword evidence="8 16" id="KW-0235">DNA replication</keyword>
<keyword evidence="4 16" id="KW-0515">Mutator protein</keyword>
<keyword evidence="9 16" id="KW-0479">Metal-binding</keyword>
<dbReference type="Pfam" id="PF11799">
    <property type="entry name" value="IMS_C"/>
    <property type="match status" value="1"/>
</dbReference>